<dbReference type="RefSeq" id="WP_211634366.1">
    <property type="nucleotide sequence ID" value="NZ_CP073100.1"/>
</dbReference>
<dbReference type="InterPro" id="IPR036237">
    <property type="entry name" value="Xyl_isomerase-like_sf"/>
</dbReference>
<keyword evidence="2" id="KW-1185">Reference proteome</keyword>
<dbReference type="EMBL" id="CP073100">
    <property type="protein sequence ID" value="QUE53022.1"/>
    <property type="molecule type" value="Genomic_DNA"/>
</dbReference>
<name>A0A975PH67_9BACT</name>
<dbReference type="SUPFAM" id="SSF51658">
    <property type="entry name" value="Xylose isomerase-like"/>
    <property type="match status" value="1"/>
</dbReference>
<protein>
    <recommendedName>
        <fullName evidence="3">Xylose isomerase</fullName>
    </recommendedName>
</protein>
<sequence length="337" mass="36281">MAHRLLLKPAVQLGVVPTHIKFAGGLAPDENGRLPREADGRIMIVAEMDRICSQSPVRPSCAQVTYFAGTDAGDIAEMFAGLRALDLEPHMIMMVGGANPMEPGDEDAVAAQLLGGLAIAKQHDIRHVSSTSVEEWMKGDKRRDGADFDAAVAQTAKLHARVVREAGLEGTAIANWHIEFLRPGEFKTFTDIGRVWKFVQAVNKDLGTTFFKILADAAHCGDSGLSIPENQELVKQIAAAGELGIFHASSKTTRGCLSTDDGWIAALLATAAASGELRHAFVEVFHHEDDGLAPLRQLDPGHGIDTRDGRTYTEVVIDGLVDIAHRLNNLQARGFLA</sequence>
<proteinExistence type="predicted"/>
<dbReference type="KEGG" id="lamb:KBB96_09040"/>
<gene>
    <name evidence="1" type="ORF">KBB96_09040</name>
</gene>
<accession>A0A975PH67</accession>
<organism evidence="1 2">
    <name type="scientific">Luteolibacter ambystomatis</name>
    <dbReference type="NCBI Taxonomy" id="2824561"/>
    <lineage>
        <taxon>Bacteria</taxon>
        <taxon>Pseudomonadati</taxon>
        <taxon>Verrucomicrobiota</taxon>
        <taxon>Verrucomicrobiia</taxon>
        <taxon>Verrucomicrobiales</taxon>
        <taxon>Verrucomicrobiaceae</taxon>
        <taxon>Luteolibacter</taxon>
    </lineage>
</organism>
<reference evidence="1" key="1">
    <citation type="submission" date="2021-04" db="EMBL/GenBank/DDBJ databases">
        <title>Luteolibacter sp. 32A isolated from the skin of an Anderson's salamander (Ambystoma andersonii).</title>
        <authorList>
            <person name="Spergser J."/>
            <person name="Busse H.-J."/>
        </authorList>
    </citation>
    <scope>NUCLEOTIDE SEQUENCE</scope>
    <source>
        <strain evidence="1">32A</strain>
    </source>
</reference>
<dbReference type="Proteomes" id="UP000676169">
    <property type="component" value="Chromosome"/>
</dbReference>
<evidence type="ECO:0008006" key="3">
    <source>
        <dbReference type="Google" id="ProtNLM"/>
    </source>
</evidence>
<evidence type="ECO:0000313" key="1">
    <source>
        <dbReference type="EMBL" id="QUE53022.1"/>
    </source>
</evidence>
<dbReference type="AlphaFoldDB" id="A0A975PH67"/>
<evidence type="ECO:0000313" key="2">
    <source>
        <dbReference type="Proteomes" id="UP000676169"/>
    </source>
</evidence>